<reference evidence="2 3" key="1">
    <citation type="submission" date="2023-07" db="EMBL/GenBank/DDBJ databases">
        <title>Sorghum-associated microbial communities from plants grown in Nebraska, USA.</title>
        <authorList>
            <person name="Schachtman D."/>
        </authorList>
    </citation>
    <scope>NUCLEOTIDE SEQUENCE [LARGE SCALE GENOMIC DNA]</scope>
    <source>
        <strain evidence="2 3">BE248</strain>
    </source>
</reference>
<comment type="caution">
    <text evidence="2">The sequence shown here is derived from an EMBL/GenBank/DDBJ whole genome shotgun (WGS) entry which is preliminary data.</text>
</comment>
<proteinExistence type="predicted"/>
<sequence length="122" mass="13573">MTHTPGWKLANAVADHDEATLLTLFAPDVSFKGLTPGRVWEADDAVGAVDIMLGNWFEAHDHIDEIVTLEDGDMVADTARVSYRFNMTTPDGPRTAEQQVFYRTEGEQITYARVLCSGFRPL</sequence>
<dbReference type="EMBL" id="JAVDWH010000001">
    <property type="protein sequence ID" value="MDR7085592.1"/>
    <property type="molecule type" value="Genomic_DNA"/>
</dbReference>
<dbReference type="InterPro" id="IPR037401">
    <property type="entry name" value="SnoaL-like"/>
</dbReference>
<dbReference type="Pfam" id="PF12680">
    <property type="entry name" value="SnoaL_2"/>
    <property type="match status" value="1"/>
</dbReference>
<evidence type="ECO:0000313" key="3">
    <source>
        <dbReference type="Proteomes" id="UP001257739"/>
    </source>
</evidence>
<feature type="domain" description="SnoaL-like" evidence="1">
    <location>
        <begin position="10"/>
        <end position="111"/>
    </location>
</feature>
<organism evidence="2 3">
    <name type="scientific">Aeromicrobium panaciterrae</name>
    <dbReference type="NCBI Taxonomy" id="363861"/>
    <lineage>
        <taxon>Bacteria</taxon>
        <taxon>Bacillati</taxon>
        <taxon>Actinomycetota</taxon>
        <taxon>Actinomycetes</taxon>
        <taxon>Propionibacteriales</taxon>
        <taxon>Nocardioidaceae</taxon>
        <taxon>Aeromicrobium</taxon>
    </lineage>
</organism>
<accession>A0ABU1UK73</accession>
<gene>
    <name evidence="2" type="ORF">J2X11_000431</name>
</gene>
<dbReference type="RefSeq" id="WP_309966189.1">
    <property type="nucleotide sequence ID" value="NZ_JAVDWH010000001.1"/>
</dbReference>
<keyword evidence="3" id="KW-1185">Reference proteome</keyword>
<dbReference type="Gene3D" id="3.10.450.50">
    <property type="match status" value="1"/>
</dbReference>
<protein>
    <recommendedName>
        <fullName evidence="1">SnoaL-like domain-containing protein</fullName>
    </recommendedName>
</protein>
<evidence type="ECO:0000259" key="1">
    <source>
        <dbReference type="Pfam" id="PF12680"/>
    </source>
</evidence>
<name>A0ABU1UK73_9ACTN</name>
<dbReference type="Proteomes" id="UP001257739">
    <property type="component" value="Unassembled WGS sequence"/>
</dbReference>
<dbReference type="SUPFAM" id="SSF54427">
    <property type="entry name" value="NTF2-like"/>
    <property type="match status" value="1"/>
</dbReference>
<dbReference type="InterPro" id="IPR032710">
    <property type="entry name" value="NTF2-like_dom_sf"/>
</dbReference>
<evidence type="ECO:0000313" key="2">
    <source>
        <dbReference type="EMBL" id="MDR7085592.1"/>
    </source>
</evidence>